<keyword evidence="1" id="KW-0813">Transport</keyword>
<sequence>MKENDLTLPKDDDQSQTVAPSEYAAYFLYGFGQCFSFGVVGSFILIFYTDIVGISSVIASAIFMIARLWDAVFDPVVSGWIDKHKTTTGKFRKYMRIAPIFVAVSTVTCFISPDISMGGKIMYAGVTYILWGTLYAFSDIPFWSLSTVISKNGQARTNLLTTANLGVFGGIGMVGLILPMMLTYFKQHGSPASSYMISVAILMVVGFVLMEIGYKFTKERVVSPKAEKLTTKDIVDSVKANKYMLRILLLFFLKIFMEMVNSIIIYFFTYNLLNANLMSVFGLIGTFSALGFFLIPLLTKRFKKLHILRVLLITDVIVRVAFFATGYRHVVPVFIFLAITQTLYSATGPIISAMLAETVEYSEVKTGKRCEAIVFGGQTFASKVAIAAAGALTGLLLSGVGYQANTTQSSTTLTGLFVIISILPALGSLLRLWVLAKYDYTEDEFHDCMKIIEERRVKAEADESSQA</sequence>
<feature type="transmembrane region" description="Helical" evidence="2">
    <location>
        <begin position="159"/>
        <end position="182"/>
    </location>
</feature>
<feature type="transmembrane region" description="Helical" evidence="2">
    <location>
        <begin position="247"/>
        <end position="269"/>
    </location>
</feature>
<keyword evidence="2" id="KW-0472">Membrane</keyword>
<feature type="transmembrane region" description="Helical" evidence="2">
    <location>
        <begin position="380"/>
        <end position="402"/>
    </location>
</feature>
<dbReference type="RefSeq" id="WP_061776790.1">
    <property type="nucleotide sequence ID" value="NZ_AYZH01000014.1"/>
</dbReference>
<protein>
    <recommendedName>
        <fullName evidence="5">Na+ xyloside symporter related transporter</fullName>
    </recommendedName>
</protein>
<evidence type="ECO:0000256" key="1">
    <source>
        <dbReference type="ARBA" id="ARBA00022597"/>
    </source>
</evidence>
<feature type="transmembrane region" description="Helical" evidence="2">
    <location>
        <begin position="54"/>
        <end position="73"/>
    </location>
</feature>
<feature type="transmembrane region" description="Helical" evidence="2">
    <location>
        <begin position="26"/>
        <end position="48"/>
    </location>
</feature>
<dbReference type="AlphaFoldDB" id="A0A0R2DJJ2"/>
<dbReference type="SUPFAM" id="SSF103473">
    <property type="entry name" value="MFS general substrate transporter"/>
    <property type="match status" value="1"/>
</dbReference>
<feature type="transmembrane region" description="Helical" evidence="2">
    <location>
        <begin position="307"/>
        <end position="327"/>
    </location>
</feature>
<dbReference type="GO" id="GO:0005886">
    <property type="term" value="C:plasma membrane"/>
    <property type="evidence" value="ECO:0007669"/>
    <property type="project" value="TreeGrafter"/>
</dbReference>
<feature type="transmembrane region" description="Helical" evidence="2">
    <location>
        <begin position="121"/>
        <end position="138"/>
    </location>
</feature>
<evidence type="ECO:0008006" key="5">
    <source>
        <dbReference type="Google" id="ProtNLM"/>
    </source>
</evidence>
<dbReference type="PANTHER" id="PTHR11328:SF43">
    <property type="entry name" value="SULFOQUINOVOSE IMPORTER-RELATED"/>
    <property type="match status" value="1"/>
</dbReference>
<proteinExistence type="predicted"/>
<dbReference type="GO" id="GO:0015293">
    <property type="term" value="F:symporter activity"/>
    <property type="evidence" value="ECO:0007669"/>
    <property type="project" value="InterPro"/>
</dbReference>
<dbReference type="Proteomes" id="UP000051589">
    <property type="component" value="Unassembled WGS sequence"/>
</dbReference>
<feature type="transmembrane region" description="Helical" evidence="2">
    <location>
        <begin position="194"/>
        <end position="214"/>
    </location>
</feature>
<name>A0A0R2DJJ2_9LACO</name>
<dbReference type="Pfam" id="PF13347">
    <property type="entry name" value="MFS_2"/>
    <property type="match status" value="1"/>
</dbReference>
<dbReference type="NCBIfam" id="TIGR00792">
    <property type="entry name" value="gph"/>
    <property type="match status" value="1"/>
</dbReference>
<dbReference type="CDD" id="cd17332">
    <property type="entry name" value="MFS_MelB_like"/>
    <property type="match status" value="1"/>
</dbReference>
<evidence type="ECO:0000256" key="2">
    <source>
        <dbReference type="SAM" id="Phobius"/>
    </source>
</evidence>
<keyword evidence="2" id="KW-0812">Transmembrane</keyword>
<dbReference type="Gene3D" id="1.20.1250.20">
    <property type="entry name" value="MFS general substrate transporter like domains"/>
    <property type="match status" value="2"/>
</dbReference>
<feature type="transmembrane region" description="Helical" evidence="2">
    <location>
        <begin position="275"/>
        <end position="295"/>
    </location>
</feature>
<dbReference type="InterPro" id="IPR039672">
    <property type="entry name" value="MFS_2"/>
</dbReference>
<dbReference type="EMBL" id="AYZH01000014">
    <property type="protein sequence ID" value="KRN01845.1"/>
    <property type="molecule type" value="Genomic_DNA"/>
</dbReference>
<dbReference type="InterPro" id="IPR001927">
    <property type="entry name" value="Na/Gal_symport"/>
</dbReference>
<dbReference type="InterPro" id="IPR036259">
    <property type="entry name" value="MFS_trans_sf"/>
</dbReference>
<evidence type="ECO:0000313" key="3">
    <source>
        <dbReference type="EMBL" id="KRN01845.1"/>
    </source>
</evidence>
<evidence type="ECO:0000313" key="4">
    <source>
        <dbReference type="Proteomes" id="UP000051589"/>
    </source>
</evidence>
<dbReference type="PATRIC" id="fig|1423803.3.peg.549"/>
<feature type="transmembrane region" description="Helical" evidence="2">
    <location>
        <begin position="94"/>
        <end position="115"/>
    </location>
</feature>
<keyword evidence="2" id="KW-1133">Transmembrane helix</keyword>
<keyword evidence="1" id="KW-0762">Sugar transport</keyword>
<accession>A0A0R2DJJ2</accession>
<comment type="caution">
    <text evidence="3">The sequence shown here is derived from an EMBL/GenBank/DDBJ whole genome shotgun (WGS) entry which is preliminary data.</text>
</comment>
<feature type="transmembrane region" description="Helical" evidence="2">
    <location>
        <begin position="414"/>
        <end position="434"/>
    </location>
</feature>
<organism evidence="3 4">
    <name type="scientific">Levilactobacillus senmaizukei DSM 21775 = NBRC 103853</name>
    <dbReference type="NCBI Taxonomy" id="1423803"/>
    <lineage>
        <taxon>Bacteria</taxon>
        <taxon>Bacillati</taxon>
        <taxon>Bacillota</taxon>
        <taxon>Bacilli</taxon>
        <taxon>Lactobacillales</taxon>
        <taxon>Lactobacillaceae</taxon>
        <taxon>Levilactobacillus</taxon>
    </lineage>
</organism>
<dbReference type="PANTHER" id="PTHR11328">
    <property type="entry name" value="MAJOR FACILITATOR SUPERFAMILY DOMAIN-CONTAINING PROTEIN"/>
    <property type="match status" value="1"/>
</dbReference>
<keyword evidence="4" id="KW-1185">Reference proteome</keyword>
<reference evidence="3 4" key="1">
    <citation type="journal article" date="2015" name="Genome Announc.">
        <title>Expanding the biotechnology potential of lactobacilli through comparative genomics of 213 strains and associated genera.</title>
        <authorList>
            <person name="Sun Z."/>
            <person name="Harris H.M."/>
            <person name="McCann A."/>
            <person name="Guo C."/>
            <person name="Argimon S."/>
            <person name="Zhang W."/>
            <person name="Yang X."/>
            <person name="Jeffery I.B."/>
            <person name="Cooney J.C."/>
            <person name="Kagawa T.F."/>
            <person name="Liu W."/>
            <person name="Song Y."/>
            <person name="Salvetti E."/>
            <person name="Wrobel A."/>
            <person name="Rasinkangas P."/>
            <person name="Parkhill J."/>
            <person name="Rea M.C."/>
            <person name="O'Sullivan O."/>
            <person name="Ritari J."/>
            <person name="Douillard F.P."/>
            <person name="Paul Ross R."/>
            <person name="Yang R."/>
            <person name="Briner A.E."/>
            <person name="Felis G.E."/>
            <person name="de Vos W.M."/>
            <person name="Barrangou R."/>
            <person name="Klaenhammer T.R."/>
            <person name="Caufield P.W."/>
            <person name="Cui Y."/>
            <person name="Zhang H."/>
            <person name="O'Toole P.W."/>
        </authorList>
    </citation>
    <scope>NUCLEOTIDE SEQUENCE [LARGE SCALE GENOMIC DNA]</scope>
    <source>
        <strain evidence="3 4">DSM 21775</strain>
    </source>
</reference>
<gene>
    <name evidence="3" type="ORF">FD13_GL000553</name>
</gene>
<feature type="transmembrane region" description="Helical" evidence="2">
    <location>
        <begin position="333"/>
        <end position="359"/>
    </location>
</feature>
<dbReference type="GO" id="GO:0008643">
    <property type="term" value="P:carbohydrate transport"/>
    <property type="evidence" value="ECO:0007669"/>
    <property type="project" value="InterPro"/>
</dbReference>
<dbReference type="OrthoDB" id="9764596at2"/>
<dbReference type="GO" id="GO:0006814">
    <property type="term" value="P:sodium ion transport"/>
    <property type="evidence" value="ECO:0007669"/>
    <property type="project" value="InterPro"/>
</dbReference>